<keyword evidence="5 7" id="KW-0472">Membrane</keyword>
<evidence type="ECO:0000256" key="5">
    <source>
        <dbReference type="ARBA" id="ARBA00023136"/>
    </source>
</evidence>
<evidence type="ECO:0000256" key="3">
    <source>
        <dbReference type="ARBA" id="ARBA00022692"/>
    </source>
</evidence>
<keyword evidence="3 7" id="KW-0812">Transmembrane</keyword>
<evidence type="ECO:0000256" key="7">
    <source>
        <dbReference type="SAM" id="Phobius"/>
    </source>
</evidence>
<dbReference type="EMBL" id="JALLAZ020000214">
    <property type="protein sequence ID" value="KAL3800524.1"/>
    <property type="molecule type" value="Genomic_DNA"/>
</dbReference>
<feature type="coiled-coil region" evidence="6">
    <location>
        <begin position="133"/>
        <end position="160"/>
    </location>
</feature>
<accession>A0ABD3QK48</accession>
<dbReference type="Proteomes" id="UP001530315">
    <property type="component" value="Unassembled WGS sequence"/>
</dbReference>
<dbReference type="Pfam" id="PF03124">
    <property type="entry name" value="EXS"/>
    <property type="match status" value="1"/>
</dbReference>
<comment type="caution">
    <text evidence="10">The sequence shown here is derived from an EMBL/GenBank/DDBJ whole genome shotgun (WGS) entry which is preliminary data.</text>
</comment>
<feature type="transmembrane region" description="Helical" evidence="7">
    <location>
        <begin position="489"/>
        <end position="506"/>
    </location>
</feature>
<keyword evidence="11" id="KW-1185">Reference proteome</keyword>
<sequence>MVEFGLQLEDNKVDEWSSQYIDYERLRGLLHRASASAELRDEIIRRMPTDAVAEVAQGRGNIMSVGTIPPALVEKNPDGPSRISKARKYSFDVSDADESDSVSTPLFTKTSNRRGINQTMLHVTTYLGLSDDREVLLNAYDDLDDKMRSFEQAYEQELTKVRGFYQEKSHEISQRIDGLLESVDASSVRPEKKNHHRRSSSLEGWIVKKFGPMIHGNRLRTVRERSSIPTIEAVFGESFDDDASKEHDRVKKTDSIKRAITDVYRTAKLLHNFSILNYTGFSEIAKKWDRKFPEHKGAFRGKNCDDEKQTQLLATKLERMYSTWFCEGDVLAAQAEMLPKRGDGLLMDWTQLRLGYRLGMCSVIALWVAWDCIWGVVHKGEVSIAGRTAFPVFRGCFGLVAWHWFWGMSAYVWTRYRVNYIYLFEFDPRNVDTPIDIFNDAVDETLILLICTLLYYKADVWSRKCWEEIQLNETPDIACERHLWTSPNAYPTFLILYAIKCLLFPWKRRKTLWIAIKHVIIAPFISPTFFLTYVGDVFTSMVKVFQDLLWTLCFFGSGDFLLSVADHEKGGVHAWTEQFWYTNVAIPLICLFPLWLRLNQCLRKYLDTGNRMPHLANAFKYAMSQTVTLFGAFHPLYLMQSGHAHTDGQGGAIVVESYHYKSTLFQYFWFGLFISSSLYSFCWDVYMGESTNGTKECNQCISCIRHHTIIDWGLGRRDCGYLGPRLMFPKQSCYYCVICADLVLRFMWVLTLVPPQSGAQFILPNYLSAIQMILELFRRTIWGFFRLEHEHRQNTEGFRRVTVVPLHFNTGHTHNYNKRDFVGWKVLVEISIVTTVVVAISAYSVIVAQRATHRVQYNDSDL</sequence>
<organism evidence="10 11">
    <name type="scientific">Stephanodiscus triporus</name>
    <dbReference type="NCBI Taxonomy" id="2934178"/>
    <lineage>
        <taxon>Eukaryota</taxon>
        <taxon>Sar</taxon>
        <taxon>Stramenopiles</taxon>
        <taxon>Ochrophyta</taxon>
        <taxon>Bacillariophyta</taxon>
        <taxon>Coscinodiscophyceae</taxon>
        <taxon>Thalassiosirophycidae</taxon>
        <taxon>Stephanodiscales</taxon>
        <taxon>Stephanodiscaceae</taxon>
        <taxon>Stephanodiscus</taxon>
    </lineage>
</organism>
<evidence type="ECO:0000259" key="8">
    <source>
        <dbReference type="PROSITE" id="PS51380"/>
    </source>
</evidence>
<keyword evidence="4 7" id="KW-1133">Transmembrane helix</keyword>
<dbReference type="Pfam" id="PF03105">
    <property type="entry name" value="SPX"/>
    <property type="match status" value="2"/>
</dbReference>
<gene>
    <name evidence="10" type="ORF">ACHAW5_009034</name>
</gene>
<reference evidence="10 11" key="1">
    <citation type="submission" date="2024-10" db="EMBL/GenBank/DDBJ databases">
        <title>Updated reference genomes for cyclostephanoid diatoms.</title>
        <authorList>
            <person name="Roberts W.R."/>
            <person name="Alverson A.J."/>
        </authorList>
    </citation>
    <scope>NUCLEOTIDE SEQUENCE [LARGE SCALE GENOMIC DNA]</scope>
    <source>
        <strain evidence="10 11">AJA276-08</strain>
    </source>
</reference>
<feature type="transmembrane region" description="Helical" evidence="7">
    <location>
        <begin position="579"/>
        <end position="598"/>
    </location>
</feature>
<feature type="transmembrane region" description="Helical" evidence="7">
    <location>
        <begin position="389"/>
        <end position="406"/>
    </location>
</feature>
<feature type="transmembrane region" description="Helical" evidence="7">
    <location>
        <begin position="826"/>
        <end position="846"/>
    </location>
</feature>
<dbReference type="InterPro" id="IPR004342">
    <property type="entry name" value="EXS_C"/>
</dbReference>
<dbReference type="PANTHER" id="PTHR10783">
    <property type="entry name" value="XENOTROPIC AND POLYTROPIC RETROVIRUS RECEPTOR 1-RELATED"/>
    <property type="match status" value="1"/>
</dbReference>
<evidence type="ECO:0000256" key="4">
    <source>
        <dbReference type="ARBA" id="ARBA00022989"/>
    </source>
</evidence>
<proteinExistence type="inferred from homology"/>
<evidence type="ECO:0000259" key="9">
    <source>
        <dbReference type="PROSITE" id="PS51382"/>
    </source>
</evidence>
<feature type="domain" description="EXS" evidence="8">
    <location>
        <begin position="577"/>
        <end position="818"/>
    </location>
</feature>
<feature type="transmembrane region" description="Helical" evidence="7">
    <location>
        <begin position="667"/>
        <end position="686"/>
    </location>
</feature>
<dbReference type="PANTHER" id="PTHR10783:SF103">
    <property type="entry name" value="SOLUTE CARRIER FAMILY 53 MEMBER 1"/>
    <property type="match status" value="1"/>
</dbReference>
<protein>
    <recommendedName>
        <fullName evidence="12">SPX domain-containing protein</fullName>
    </recommendedName>
</protein>
<name>A0ABD3QK48_9STRA</name>
<dbReference type="AlphaFoldDB" id="A0ABD3QK48"/>
<dbReference type="GO" id="GO:0016020">
    <property type="term" value="C:membrane"/>
    <property type="evidence" value="ECO:0007669"/>
    <property type="project" value="UniProtKB-SubCell"/>
</dbReference>
<dbReference type="InterPro" id="IPR004331">
    <property type="entry name" value="SPX_dom"/>
</dbReference>
<feature type="transmembrane region" description="Helical" evidence="7">
    <location>
        <begin position="518"/>
        <end position="535"/>
    </location>
</feature>
<dbReference type="PROSITE" id="PS51382">
    <property type="entry name" value="SPX"/>
    <property type="match status" value="1"/>
</dbReference>
<comment type="subcellular location">
    <subcellularLocation>
        <location evidence="1">Membrane</location>
        <topology evidence="1">Multi-pass membrane protein</topology>
    </subcellularLocation>
</comment>
<comment type="similarity">
    <text evidence="2">Belongs to the SYG1 (TC 2.A.94) family.</text>
</comment>
<evidence type="ECO:0000256" key="1">
    <source>
        <dbReference type="ARBA" id="ARBA00004141"/>
    </source>
</evidence>
<evidence type="ECO:0008006" key="12">
    <source>
        <dbReference type="Google" id="ProtNLM"/>
    </source>
</evidence>
<evidence type="ECO:0000256" key="6">
    <source>
        <dbReference type="SAM" id="Coils"/>
    </source>
</evidence>
<feature type="transmembrane region" description="Helical" evidence="7">
    <location>
        <begin position="618"/>
        <end position="637"/>
    </location>
</feature>
<keyword evidence="6" id="KW-0175">Coiled coil</keyword>
<evidence type="ECO:0000313" key="11">
    <source>
        <dbReference type="Proteomes" id="UP001530315"/>
    </source>
</evidence>
<dbReference type="PROSITE" id="PS51380">
    <property type="entry name" value="EXS"/>
    <property type="match status" value="1"/>
</dbReference>
<feature type="domain" description="SPX" evidence="9">
    <location>
        <begin position="2"/>
        <end position="302"/>
    </location>
</feature>
<evidence type="ECO:0000313" key="10">
    <source>
        <dbReference type="EMBL" id="KAL3800524.1"/>
    </source>
</evidence>
<feature type="transmembrane region" description="Helical" evidence="7">
    <location>
        <begin position="354"/>
        <end position="377"/>
    </location>
</feature>
<evidence type="ECO:0000256" key="2">
    <source>
        <dbReference type="ARBA" id="ARBA00009665"/>
    </source>
</evidence>